<dbReference type="EMBL" id="CYUD01000006">
    <property type="protein sequence ID" value="CUK01767.1"/>
    <property type="molecule type" value="Genomic_DNA"/>
</dbReference>
<dbReference type="STRING" id="1715692.RUE5091_02292"/>
<dbReference type="AlphaFoldDB" id="A0A0P1IAJ4"/>
<evidence type="ECO:0000313" key="3">
    <source>
        <dbReference type="Proteomes" id="UP000051260"/>
    </source>
</evidence>
<accession>A0A0P1IAJ4</accession>
<evidence type="ECO:0000256" key="1">
    <source>
        <dbReference type="SAM" id="MobiDB-lite"/>
    </source>
</evidence>
<name>A0A0P1IAJ4_9RHOB</name>
<organism evidence="2 3">
    <name type="scientific">Ruegeria denitrificans</name>
    <dbReference type="NCBI Taxonomy" id="1715692"/>
    <lineage>
        <taxon>Bacteria</taxon>
        <taxon>Pseudomonadati</taxon>
        <taxon>Pseudomonadota</taxon>
        <taxon>Alphaproteobacteria</taxon>
        <taxon>Rhodobacterales</taxon>
        <taxon>Roseobacteraceae</taxon>
        <taxon>Ruegeria</taxon>
    </lineage>
</organism>
<feature type="region of interest" description="Disordered" evidence="1">
    <location>
        <begin position="22"/>
        <end position="53"/>
    </location>
</feature>
<dbReference type="RefSeq" id="WP_165590767.1">
    <property type="nucleotide sequence ID" value="NZ_CYUD01000006.1"/>
</dbReference>
<reference evidence="3" key="1">
    <citation type="submission" date="2015-09" db="EMBL/GenBank/DDBJ databases">
        <authorList>
            <person name="Rodrigo-Torres L."/>
            <person name="Arahal D.R."/>
        </authorList>
    </citation>
    <scope>NUCLEOTIDE SEQUENCE [LARGE SCALE GENOMIC DNA]</scope>
    <source>
        <strain evidence="3">CECT 5091</strain>
    </source>
</reference>
<proteinExistence type="predicted"/>
<protein>
    <submittedName>
        <fullName evidence="2">Uncharacterized protein</fullName>
    </submittedName>
</protein>
<sequence>MADEVTNAIDFNDIKQSVERNLGRTPEGWSGLPDLERGLPSQQDQVLENVTDG</sequence>
<dbReference type="Proteomes" id="UP000051260">
    <property type="component" value="Unassembled WGS sequence"/>
</dbReference>
<keyword evidence="3" id="KW-1185">Reference proteome</keyword>
<evidence type="ECO:0000313" key="2">
    <source>
        <dbReference type="EMBL" id="CUK01767.1"/>
    </source>
</evidence>
<feature type="compositionally biased region" description="Polar residues" evidence="1">
    <location>
        <begin position="40"/>
        <end position="53"/>
    </location>
</feature>
<gene>
    <name evidence="2" type="ORF">RUE5091_02292</name>
</gene>